<accession>A0A1Q9CGN7</accession>
<feature type="compositionally biased region" description="Low complexity" evidence="8">
    <location>
        <begin position="187"/>
        <end position="196"/>
    </location>
</feature>
<feature type="compositionally biased region" description="Pro residues" evidence="8">
    <location>
        <begin position="197"/>
        <end position="210"/>
    </location>
</feature>
<keyword evidence="1" id="KW-0723">Serine/threonine-protein kinase</keyword>
<dbReference type="Gene3D" id="1.10.510.10">
    <property type="entry name" value="Transferase(Phosphotransferase) domain 1"/>
    <property type="match status" value="1"/>
</dbReference>
<evidence type="ECO:0000256" key="4">
    <source>
        <dbReference type="ARBA" id="ARBA00022777"/>
    </source>
</evidence>
<feature type="region of interest" description="Disordered" evidence="8">
    <location>
        <begin position="113"/>
        <end position="224"/>
    </location>
</feature>
<feature type="binding site" evidence="6 7">
    <location>
        <position position="322"/>
    </location>
    <ligand>
        <name>ATP</name>
        <dbReference type="ChEBI" id="CHEBI:30616"/>
    </ligand>
</feature>
<evidence type="ECO:0000256" key="2">
    <source>
        <dbReference type="ARBA" id="ARBA00022679"/>
    </source>
</evidence>
<dbReference type="InterPro" id="IPR030616">
    <property type="entry name" value="Aur-like"/>
</dbReference>
<evidence type="ECO:0000313" key="10">
    <source>
        <dbReference type="EMBL" id="OLP82079.1"/>
    </source>
</evidence>
<dbReference type="Pfam" id="PF00069">
    <property type="entry name" value="Pkinase"/>
    <property type="match status" value="1"/>
</dbReference>
<dbReference type="OrthoDB" id="446890at2759"/>
<keyword evidence="2" id="KW-0808">Transferase</keyword>
<evidence type="ECO:0000256" key="5">
    <source>
        <dbReference type="ARBA" id="ARBA00022840"/>
    </source>
</evidence>
<dbReference type="GO" id="GO:0004674">
    <property type="term" value="F:protein serine/threonine kinase activity"/>
    <property type="evidence" value="ECO:0007669"/>
    <property type="project" value="UniProtKB-KW"/>
</dbReference>
<dbReference type="PROSITE" id="PS00107">
    <property type="entry name" value="PROTEIN_KINASE_ATP"/>
    <property type="match status" value="1"/>
</dbReference>
<reference evidence="10 11" key="1">
    <citation type="submission" date="2016-02" db="EMBL/GenBank/DDBJ databases">
        <title>Genome analysis of coral dinoflagellate symbionts highlights evolutionary adaptations to a symbiotic lifestyle.</title>
        <authorList>
            <person name="Aranda M."/>
            <person name="Li Y."/>
            <person name="Liew Y.J."/>
            <person name="Baumgarten S."/>
            <person name="Simakov O."/>
            <person name="Wilson M."/>
            <person name="Piel J."/>
            <person name="Ashoor H."/>
            <person name="Bougouffa S."/>
            <person name="Bajic V.B."/>
            <person name="Ryu T."/>
            <person name="Ravasi T."/>
            <person name="Bayer T."/>
            <person name="Micklem G."/>
            <person name="Kim H."/>
            <person name="Bhak J."/>
            <person name="Lajeunesse T.C."/>
            <person name="Voolstra C.R."/>
        </authorList>
    </citation>
    <scope>NUCLEOTIDE SEQUENCE [LARGE SCALE GENOMIC DNA]</scope>
    <source>
        <strain evidence="10 11">CCMP2467</strain>
    </source>
</reference>
<evidence type="ECO:0000256" key="7">
    <source>
        <dbReference type="PROSITE-ProRule" id="PRU10141"/>
    </source>
</evidence>
<feature type="compositionally biased region" description="Low complexity" evidence="8">
    <location>
        <begin position="126"/>
        <end position="143"/>
    </location>
</feature>
<evidence type="ECO:0000256" key="8">
    <source>
        <dbReference type="SAM" id="MobiDB-lite"/>
    </source>
</evidence>
<dbReference type="EMBL" id="LSRX01001225">
    <property type="protein sequence ID" value="OLP82079.1"/>
    <property type="molecule type" value="Genomic_DNA"/>
</dbReference>
<dbReference type="GO" id="GO:0005524">
    <property type="term" value="F:ATP binding"/>
    <property type="evidence" value="ECO:0007669"/>
    <property type="project" value="UniProtKB-UniRule"/>
</dbReference>
<proteinExistence type="predicted"/>
<keyword evidence="3 6" id="KW-0547">Nucleotide-binding</keyword>
<sequence>MHPAYHHAATVQYAHPQQAQPAFHPTTAQAAGGFTAGQPAVQSFAQGAPGQPQFTFYTNTPGAMPSQPLGGFQVAGFPGTQPQVAMGMVPATQAAMQLPPSVSYSPAYPLAAGAMPPPPHSIVQTQSQGQPAESAQSESSYESSSEESGPEATEGQGDQGHHEAKAESEGIAAAKAEDAEEPDVATVPSSVPSSVSLPPPSMPASVPPSIPASMPVSEQKPMSEDSVNNANYQTVYGAAPGAPEDVNLQTRLSNSKEALKLPLGAKPADERLDKFLFGHGYTIAREVLPPKASLPAGALGKGAFGVVYRGSRRRDNTEVALKVSENASSAEPMLEQEINILKLLDHPSIVRFMEAFVDRSSDSMVIAMELVTGGDLLSSLTGEPQHYELGSRGQSFFLHESRLRLMAASTGRWMQRLGQISRCLCSTECSAAEGFYSLVANDIDGNPVQFAGMQGRAVLVANVASR</sequence>
<dbReference type="InterPro" id="IPR017441">
    <property type="entry name" value="Protein_kinase_ATP_BS"/>
</dbReference>
<evidence type="ECO:0000259" key="9">
    <source>
        <dbReference type="PROSITE" id="PS50011"/>
    </source>
</evidence>
<evidence type="ECO:0000256" key="3">
    <source>
        <dbReference type="ARBA" id="ARBA00022741"/>
    </source>
</evidence>
<dbReference type="InterPro" id="IPR000719">
    <property type="entry name" value="Prot_kinase_dom"/>
</dbReference>
<keyword evidence="5 6" id="KW-0067">ATP-binding</keyword>
<dbReference type="SMART" id="SM00220">
    <property type="entry name" value="S_TKc"/>
    <property type="match status" value="1"/>
</dbReference>
<keyword evidence="11" id="KW-1185">Reference proteome</keyword>
<comment type="caution">
    <text evidence="10">The sequence shown here is derived from an EMBL/GenBank/DDBJ whole genome shotgun (WGS) entry which is preliminary data.</text>
</comment>
<dbReference type="PROSITE" id="PS50011">
    <property type="entry name" value="PROTEIN_KINASE_DOM"/>
    <property type="match status" value="1"/>
</dbReference>
<dbReference type="Gene3D" id="3.30.200.20">
    <property type="entry name" value="Phosphorylase Kinase, domain 1"/>
    <property type="match status" value="1"/>
</dbReference>
<gene>
    <name evidence="10" type="ORF">AK812_SmicGene37285</name>
</gene>
<protein>
    <recommendedName>
        <fullName evidence="9">Protein kinase domain-containing protein</fullName>
    </recommendedName>
</protein>
<dbReference type="Proteomes" id="UP000186817">
    <property type="component" value="Unassembled WGS sequence"/>
</dbReference>
<evidence type="ECO:0000256" key="1">
    <source>
        <dbReference type="ARBA" id="ARBA00022527"/>
    </source>
</evidence>
<dbReference type="InterPro" id="IPR011009">
    <property type="entry name" value="Kinase-like_dom_sf"/>
</dbReference>
<feature type="compositionally biased region" description="Basic and acidic residues" evidence="8">
    <location>
        <begin position="159"/>
        <end position="168"/>
    </location>
</feature>
<evidence type="ECO:0000313" key="11">
    <source>
        <dbReference type="Proteomes" id="UP000186817"/>
    </source>
</evidence>
<dbReference type="PANTHER" id="PTHR24350">
    <property type="entry name" value="SERINE/THREONINE-PROTEIN KINASE IAL-RELATED"/>
    <property type="match status" value="1"/>
</dbReference>
<feature type="domain" description="Protein kinase" evidence="9">
    <location>
        <begin position="293"/>
        <end position="466"/>
    </location>
</feature>
<dbReference type="SUPFAM" id="SSF56112">
    <property type="entry name" value="Protein kinase-like (PK-like)"/>
    <property type="match status" value="1"/>
</dbReference>
<evidence type="ECO:0000256" key="6">
    <source>
        <dbReference type="PIRSR" id="PIRSR630616-2"/>
    </source>
</evidence>
<organism evidence="10 11">
    <name type="scientific">Symbiodinium microadriaticum</name>
    <name type="common">Dinoflagellate</name>
    <name type="synonym">Zooxanthella microadriatica</name>
    <dbReference type="NCBI Taxonomy" id="2951"/>
    <lineage>
        <taxon>Eukaryota</taxon>
        <taxon>Sar</taxon>
        <taxon>Alveolata</taxon>
        <taxon>Dinophyceae</taxon>
        <taxon>Suessiales</taxon>
        <taxon>Symbiodiniaceae</taxon>
        <taxon>Symbiodinium</taxon>
    </lineage>
</organism>
<keyword evidence="4" id="KW-0418">Kinase</keyword>
<name>A0A1Q9CGN7_SYMMI</name>
<dbReference type="AlphaFoldDB" id="A0A1Q9CGN7"/>